<reference evidence="2 3" key="1">
    <citation type="submission" date="2020-07" db="EMBL/GenBank/DDBJ databases">
        <title>Comparative genomics of pyrophilous fungi reveals a link between fire events and developmental genes.</title>
        <authorList>
            <consortium name="DOE Joint Genome Institute"/>
            <person name="Steindorff A.S."/>
            <person name="Carver A."/>
            <person name="Calhoun S."/>
            <person name="Stillman K."/>
            <person name="Liu H."/>
            <person name="Lipzen A."/>
            <person name="Pangilinan J."/>
            <person name="Labutti K."/>
            <person name="Bruns T.D."/>
            <person name="Grigoriev I.V."/>
        </authorList>
    </citation>
    <scope>NUCLEOTIDE SEQUENCE [LARGE SCALE GENOMIC DNA]</scope>
    <source>
        <strain evidence="2 3">CBS 144469</strain>
    </source>
</reference>
<organism evidence="2 3">
    <name type="scientific">Ephemerocybe angulata</name>
    <dbReference type="NCBI Taxonomy" id="980116"/>
    <lineage>
        <taxon>Eukaryota</taxon>
        <taxon>Fungi</taxon>
        <taxon>Dikarya</taxon>
        <taxon>Basidiomycota</taxon>
        <taxon>Agaricomycotina</taxon>
        <taxon>Agaricomycetes</taxon>
        <taxon>Agaricomycetidae</taxon>
        <taxon>Agaricales</taxon>
        <taxon>Agaricineae</taxon>
        <taxon>Psathyrellaceae</taxon>
        <taxon>Ephemerocybe</taxon>
    </lineage>
</organism>
<dbReference type="EMBL" id="JACGCI010000089">
    <property type="protein sequence ID" value="KAF6746754.1"/>
    <property type="molecule type" value="Genomic_DNA"/>
</dbReference>
<gene>
    <name evidence="2" type="ORF">DFP72DRAFT_1150863</name>
</gene>
<sequence length="158" mass="17048">MASTSHPTYRSQTQFSPPPQQQQQQRQQPRPSSPLPPPPPTPCPWRPSSPLQSQSPSPIPSHAHNPRFTSSFAPRNSESLQALPPTPASPIRGTFDTSGRAYNAFAHAPAEVVDVYMAQSMASVNVNVNVGQSVGGVTVEAKQYYGSQEGNGTWGWRG</sequence>
<name>A0A8H6HGS1_9AGAR</name>
<accession>A0A8H6HGS1</accession>
<feature type="region of interest" description="Disordered" evidence="1">
    <location>
        <begin position="1"/>
        <end position="97"/>
    </location>
</feature>
<keyword evidence="3" id="KW-1185">Reference proteome</keyword>
<evidence type="ECO:0000313" key="3">
    <source>
        <dbReference type="Proteomes" id="UP000521943"/>
    </source>
</evidence>
<feature type="compositionally biased region" description="Pro residues" evidence="1">
    <location>
        <begin position="31"/>
        <end position="47"/>
    </location>
</feature>
<proteinExistence type="predicted"/>
<dbReference type="OrthoDB" id="10414995at2759"/>
<evidence type="ECO:0000313" key="2">
    <source>
        <dbReference type="EMBL" id="KAF6746754.1"/>
    </source>
</evidence>
<dbReference type="AlphaFoldDB" id="A0A8H6HGS1"/>
<protein>
    <submittedName>
        <fullName evidence="2">Uncharacterized protein</fullName>
    </submittedName>
</protein>
<dbReference type="Proteomes" id="UP000521943">
    <property type="component" value="Unassembled WGS sequence"/>
</dbReference>
<comment type="caution">
    <text evidence="2">The sequence shown here is derived from an EMBL/GenBank/DDBJ whole genome shotgun (WGS) entry which is preliminary data.</text>
</comment>
<feature type="compositionally biased region" description="Low complexity" evidence="1">
    <location>
        <begin position="10"/>
        <end position="30"/>
    </location>
</feature>
<feature type="compositionally biased region" description="Polar residues" evidence="1">
    <location>
        <begin position="67"/>
        <end position="80"/>
    </location>
</feature>
<evidence type="ECO:0000256" key="1">
    <source>
        <dbReference type="SAM" id="MobiDB-lite"/>
    </source>
</evidence>